<feature type="region of interest" description="Disordered" evidence="1">
    <location>
        <begin position="933"/>
        <end position="958"/>
    </location>
</feature>
<feature type="compositionally biased region" description="Gly residues" evidence="1">
    <location>
        <begin position="32"/>
        <end position="43"/>
    </location>
</feature>
<evidence type="ECO:0000313" key="4">
    <source>
        <dbReference type="Proteomes" id="UP000675409"/>
    </source>
</evidence>
<accession>A0ABS1LJ10</accession>
<dbReference type="Gene3D" id="2.30.30.940">
    <property type="match status" value="1"/>
</dbReference>
<dbReference type="CDD" id="cd18809">
    <property type="entry name" value="SF1_C_RecD"/>
    <property type="match status" value="1"/>
</dbReference>
<dbReference type="Pfam" id="PF13604">
    <property type="entry name" value="AAA_30"/>
    <property type="match status" value="1"/>
</dbReference>
<evidence type="ECO:0000259" key="2">
    <source>
        <dbReference type="Pfam" id="PF08751"/>
    </source>
</evidence>
<keyword evidence="4" id="KW-1185">Reference proteome</keyword>
<dbReference type="Gene3D" id="3.40.50.300">
    <property type="entry name" value="P-loop containing nucleotide triphosphate hydrolases"/>
    <property type="match status" value="2"/>
</dbReference>
<comment type="caution">
    <text evidence="3">The sequence shown here is derived from an EMBL/GenBank/DDBJ whole genome shotgun (WGS) entry which is preliminary data.</text>
</comment>
<gene>
    <name evidence="3" type="ORF">HGK34_07900</name>
</gene>
<name>A0ABS1LJ10_9MICO</name>
<proteinExistence type="predicted"/>
<feature type="domain" description="TrwC relaxase" evidence="2">
    <location>
        <begin position="3"/>
        <end position="384"/>
    </location>
</feature>
<protein>
    <submittedName>
        <fullName evidence="3">Relaxase domain-containing protein</fullName>
    </submittedName>
</protein>
<feature type="region of interest" description="Disordered" evidence="1">
    <location>
        <begin position="18"/>
        <end position="43"/>
    </location>
</feature>
<organism evidence="3 4">
    <name type="scientific">Myceligenerans indicum</name>
    <dbReference type="NCBI Taxonomy" id="2593663"/>
    <lineage>
        <taxon>Bacteria</taxon>
        <taxon>Bacillati</taxon>
        <taxon>Actinomycetota</taxon>
        <taxon>Actinomycetes</taxon>
        <taxon>Micrococcales</taxon>
        <taxon>Promicromonosporaceae</taxon>
        <taxon>Myceligenerans</taxon>
    </lineage>
</organism>
<dbReference type="SUPFAM" id="SSF55464">
    <property type="entry name" value="Origin of replication-binding domain, RBD-like"/>
    <property type="match status" value="1"/>
</dbReference>
<dbReference type="EMBL" id="JABBYC010000009">
    <property type="protein sequence ID" value="MBL0886192.1"/>
    <property type="molecule type" value="Genomic_DNA"/>
</dbReference>
<feature type="compositionally biased region" description="Polar residues" evidence="1">
    <location>
        <begin position="1215"/>
        <end position="1226"/>
    </location>
</feature>
<evidence type="ECO:0000256" key="1">
    <source>
        <dbReference type="SAM" id="MobiDB-lite"/>
    </source>
</evidence>
<dbReference type="NCBIfam" id="NF041492">
    <property type="entry name" value="MobF"/>
    <property type="match status" value="1"/>
</dbReference>
<dbReference type="InterPro" id="IPR014862">
    <property type="entry name" value="TrwC"/>
</dbReference>
<dbReference type="Pfam" id="PF08751">
    <property type="entry name" value="TrwC"/>
    <property type="match status" value="1"/>
</dbReference>
<dbReference type="Proteomes" id="UP000675409">
    <property type="component" value="Unassembled WGS sequence"/>
</dbReference>
<feature type="region of interest" description="Disordered" evidence="1">
    <location>
        <begin position="1173"/>
        <end position="1226"/>
    </location>
</feature>
<dbReference type="InterPro" id="IPR027417">
    <property type="entry name" value="P-loop_NTPase"/>
</dbReference>
<evidence type="ECO:0000313" key="3">
    <source>
        <dbReference type="EMBL" id="MBL0886192.1"/>
    </source>
</evidence>
<reference evidence="3 4" key="1">
    <citation type="journal article" date="2021" name="Arch. Microbiol.">
        <title>Myceligenerans indicum sp. nov., an actinobacterium isolated from mangrove sediment of Sundarbans, India.</title>
        <authorList>
            <person name="Asha K."/>
            <person name="Bhadury P."/>
        </authorList>
    </citation>
    <scope>NUCLEOTIDE SEQUENCE [LARGE SCALE GENOMIC DNA]</scope>
    <source>
        <strain evidence="3 4">I2</strain>
    </source>
</reference>
<sequence>MSAGDGYEYLLRSVAHGDAEQPDLPGAEISGPGKGIGGGRDGGVGAGGGSAARYYTRPGTPPGVWLGSGVREFGAGRLAPGDPVSREQMELLFGQGRDPVTGRLLGRRYPSYRTVGERIADRVDALDSRLPEGEREVAVAAIVEKESAAGPRTAVAGFDLTFSVPKSVSLLWGLGDAEIREAVEAAHHQAMAETVGFLEREVAVTRMGTDAGDGALLFADVQGVAATAFDHWDSRSSDPQLHTHVVIANRARTSSDGKWRTLDSRGLHHSIVAASEHYNAVLADRLTAALGVSWSKRNRGPDRTAGFEIEGVPEELIRAFSGRSRDIDVAKDELRDYYIAKHGREPSRTAMLKLRGQAALATRPPKRLRSLEDLTGEWHERAARILGRDATVWTRSLLNGPASASNSTSTRTSGVAKTYDAAQVPDVVLAEVARRVVDVVSDKRATWRRWNLWAEAERQTLPWRITPGQRERVVDAVVREAERRSIALTPPELASTPAVLHRRDGTSGLRPKHATLYTSQDLLDAEARLLKAAVTRGAPTIDLDALRAAATAATTTGREPAQGGSVRLDAGQATALAQVAASGRRLDLLVGPAGAGKTTAMRVLKDAWTLAHGAGSVIGLAPSAAAAENLAGDLGIGCENTTKWLYEHAHGRAAFTAGDLVIVDEATLAGTRTLDRIVAHAAETGAKVLLVGDWAQLQAVNAGGAFNLLVQRRDDLTSDVPELVDIHRFRNEWEKTASLRLRKGDTDVVSLYERHGRLHGGETDAMLEAAYTAWKQDLAAGRSSILIADTTEQVRTLNERAQAEHLLTATGRLGRESVLHDGTHAVRGETVITRRNRRDLRDSTGRYVRNGDRWTLTAVHRDGSVKVRRHGYRHAPSVTLPAEYVAEHLELGYAVTTHRAQGITVDAARVLLAPTTTRENAYVALTRGRTANHAYIPTDQPDPNHTHPPGDPQNAEEPTPASILARVLRRPGAEPAAHQAMRDEQEQWTSIRQLAAEYDTIATHAQRPRWQHLVGHALVAHGDLTPAQARAVVDSDAFGVLAAELRRAEAAGHDVDDLMPFLIATRSLQDADDVAAVLHHRLRPFAQRPSAIRPTAYIAGLIPAARGPMPDDARSALGERAALIEQRARALAEHAIQAGEPWTRHLPPRPTGHDDGTWLRAATTIAAYRDKHAITSDRPLGEEPTTLVQRRDAEHAMSALRRAQPAPPAQYEPPSHSSSRSHGLEL</sequence>
<dbReference type="SUPFAM" id="SSF52540">
    <property type="entry name" value="P-loop containing nucleoside triphosphate hydrolases"/>
    <property type="match status" value="2"/>
</dbReference>